<gene>
    <name evidence="3" type="ORF">AU252_20295</name>
</gene>
<dbReference type="AlphaFoldDB" id="A0A0U3QNV7"/>
<feature type="transmembrane region" description="Helical" evidence="2">
    <location>
        <begin position="119"/>
        <end position="140"/>
    </location>
</feature>
<evidence type="ECO:0000256" key="2">
    <source>
        <dbReference type="SAM" id="Phobius"/>
    </source>
</evidence>
<dbReference type="KEGG" id="psul:AU252_20295"/>
<proteinExistence type="predicted"/>
<evidence type="ECO:0000256" key="1">
    <source>
        <dbReference type="SAM" id="Coils"/>
    </source>
</evidence>
<feature type="coiled-coil region" evidence="1">
    <location>
        <begin position="81"/>
        <end position="108"/>
    </location>
</feature>
<keyword evidence="2" id="KW-0472">Membrane</keyword>
<accession>A0A0U3QNV7</accession>
<keyword evidence="2" id="KW-0812">Transmembrane</keyword>
<organism evidence="3">
    <name type="scientific">Pseudarthrobacter sulfonivorans</name>
    <dbReference type="NCBI Taxonomy" id="121292"/>
    <lineage>
        <taxon>Bacteria</taxon>
        <taxon>Bacillati</taxon>
        <taxon>Actinomycetota</taxon>
        <taxon>Actinomycetes</taxon>
        <taxon>Micrococcales</taxon>
        <taxon>Micrococcaceae</taxon>
        <taxon>Pseudarthrobacter</taxon>
    </lineage>
</organism>
<sequence>MEPSNLFKGFTDSFNEALRSAGAGNRVSDFAKEIAKPTPIYKYGVSDALPDYRAIAEASAKIAPPPPAPTRDQAAEQLQHLEETKVLLAALNRTIQNAEEDRKRTEHDRNQQSMFNKRMTVVAIALSFAAVVAPFLVYFLEHGWWWEAYRP</sequence>
<evidence type="ECO:0000313" key="4">
    <source>
        <dbReference type="Proteomes" id="UP000065151"/>
    </source>
</evidence>
<dbReference type="RefSeq" id="WP_058932254.1">
    <property type="nucleotide sequence ID" value="NZ_CP013747.1"/>
</dbReference>
<keyword evidence="1" id="KW-0175">Coiled coil</keyword>
<keyword evidence="2" id="KW-1133">Transmembrane helix</keyword>
<dbReference type="Proteomes" id="UP000065151">
    <property type="component" value="Chromosome"/>
</dbReference>
<dbReference type="EMBL" id="CP013747">
    <property type="protein sequence ID" value="ALV43211.1"/>
    <property type="molecule type" value="Genomic_DNA"/>
</dbReference>
<reference evidence="3 4" key="1">
    <citation type="submission" date="2015-12" db="EMBL/GenBank/DDBJ databases">
        <authorList>
            <person name="Shamseldin A."/>
            <person name="Moawad H."/>
            <person name="Abd El-Rahim W.M."/>
            <person name="Sadowsky M.J."/>
        </authorList>
    </citation>
    <scope>NUCLEOTIDE SEQUENCE [LARGE SCALE GENOMIC DNA]</scope>
    <source>
        <strain evidence="3 4">Ar51</strain>
    </source>
</reference>
<name>A0A0U3QNV7_9MICC</name>
<protein>
    <submittedName>
        <fullName evidence="3">Uncharacterized protein</fullName>
    </submittedName>
</protein>
<evidence type="ECO:0000313" key="3">
    <source>
        <dbReference type="EMBL" id="ALV43211.1"/>
    </source>
</evidence>